<dbReference type="GO" id="GO:0008270">
    <property type="term" value="F:zinc ion binding"/>
    <property type="evidence" value="ECO:0007669"/>
    <property type="project" value="UniProtKB-KW"/>
</dbReference>
<evidence type="ECO:0000313" key="4">
    <source>
        <dbReference type="EMBL" id="CAL1368483.1"/>
    </source>
</evidence>
<dbReference type="PROSITE" id="PS50158">
    <property type="entry name" value="ZF_CCHC"/>
    <property type="match status" value="1"/>
</dbReference>
<dbReference type="PANTHER" id="PTHR31286">
    <property type="entry name" value="GLYCINE-RICH CELL WALL STRUCTURAL PROTEIN 1.8-LIKE"/>
    <property type="match status" value="1"/>
</dbReference>
<dbReference type="Proteomes" id="UP001497516">
    <property type="component" value="Chromosome 8"/>
</dbReference>
<dbReference type="Pfam" id="PF14392">
    <property type="entry name" value="zf-CCHC_4"/>
    <property type="match status" value="1"/>
</dbReference>
<reference evidence="5 6" key="1">
    <citation type="submission" date="2024-04" db="EMBL/GenBank/DDBJ databases">
        <authorList>
            <person name="Fracassetti M."/>
        </authorList>
    </citation>
    <scope>NUCLEOTIDE SEQUENCE [LARGE SCALE GENOMIC DNA]</scope>
</reference>
<feature type="compositionally biased region" description="Polar residues" evidence="2">
    <location>
        <begin position="285"/>
        <end position="299"/>
    </location>
</feature>
<feature type="region of interest" description="Disordered" evidence="2">
    <location>
        <begin position="241"/>
        <end position="353"/>
    </location>
</feature>
<dbReference type="InterPro" id="IPR001878">
    <property type="entry name" value="Znf_CCHC"/>
</dbReference>
<dbReference type="InterPro" id="IPR040256">
    <property type="entry name" value="At4g02000-like"/>
</dbReference>
<sequence>MAGPIEFTDEVLGAGVNRARLSLVGRLLCSSHPSRIRVQHAANNIWAKRAAVTVLDAGYGLFQLVFANEEDYQDALSKAPWFIQSKILTLKKWEKPTPQLFLDLARVPYPVQLWDLPEEYRTVALGRLLASRLGPVEEAAMYAVWDNPGCVFKAKVLIDVSAPLEHRLEARKRANDGSVGPTFWVSLRYENIKSVCFRCRRIGHNQRNCTFDLIPGGDGFGPEVLGERTGPKLNENSYAAFRNGGRPRGNVWRKGGRPGPRPVVQPRLQLEAPPPAANSSEAAGQSLSRVGTNQRNLRANNIGGGSRPKQMGKIRSGPRLLEKGDAGPATVAAREAAERGHKPNNGLSHTQGPLCRSRANESMVVSLNQCGDLARAQPNDGGNGLLLALPCAVATPLQIQEPSASYGLGNLFCDEDPGFLYEEMGDSHFFLQGGSDTLNKELQLDSDSAVSCSPIGVVTNGQSRGKAILVESSGSPKVYVRRNAGICIQEPEDGVVESGLKRPRIEVPKNKGIMVEVASPKWPQVDK</sequence>
<evidence type="ECO:0000256" key="1">
    <source>
        <dbReference type="PROSITE-ProRule" id="PRU00047"/>
    </source>
</evidence>
<name>A0AAV2GFN6_9ROSI</name>
<keyword evidence="6" id="KW-1185">Reference proteome</keyword>
<organism evidence="5 6">
    <name type="scientific">Linum trigynum</name>
    <dbReference type="NCBI Taxonomy" id="586398"/>
    <lineage>
        <taxon>Eukaryota</taxon>
        <taxon>Viridiplantae</taxon>
        <taxon>Streptophyta</taxon>
        <taxon>Embryophyta</taxon>
        <taxon>Tracheophyta</taxon>
        <taxon>Spermatophyta</taxon>
        <taxon>Magnoliopsida</taxon>
        <taxon>eudicotyledons</taxon>
        <taxon>Gunneridae</taxon>
        <taxon>Pentapetalae</taxon>
        <taxon>rosids</taxon>
        <taxon>fabids</taxon>
        <taxon>Malpighiales</taxon>
        <taxon>Linaceae</taxon>
        <taxon>Linum</taxon>
    </lineage>
</organism>
<evidence type="ECO:0000256" key="2">
    <source>
        <dbReference type="SAM" id="MobiDB-lite"/>
    </source>
</evidence>
<feature type="domain" description="CCHC-type" evidence="3">
    <location>
        <begin position="196"/>
        <end position="209"/>
    </location>
</feature>
<keyword evidence="1" id="KW-0862">Zinc</keyword>
<dbReference type="PANTHER" id="PTHR31286:SF167">
    <property type="entry name" value="OS09G0268800 PROTEIN"/>
    <property type="match status" value="1"/>
</dbReference>
<dbReference type="EMBL" id="OZ034815">
    <property type="protein sequence ID" value="CAL1368483.1"/>
    <property type="molecule type" value="Genomic_DNA"/>
</dbReference>
<accession>A0AAV2GFN6</accession>
<keyword evidence="1" id="KW-0479">Metal-binding</keyword>
<dbReference type="InterPro" id="IPR025836">
    <property type="entry name" value="Zn_knuckle_CX2CX4HX4C"/>
</dbReference>
<evidence type="ECO:0000313" key="5">
    <source>
        <dbReference type="EMBL" id="CAL1409276.1"/>
    </source>
</evidence>
<dbReference type="Pfam" id="PF14111">
    <property type="entry name" value="DUF4283"/>
    <property type="match status" value="1"/>
</dbReference>
<evidence type="ECO:0000313" key="6">
    <source>
        <dbReference type="Proteomes" id="UP001497516"/>
    </source>
</evidence>
<gene>
    <name evidence="4" type="ORF">LTRI10_LOCUS11593</name>
    <name evidence="5" type="ORF">LTRI10_LOCUS48787</name>
</gene>
<evidence type="ECO:0000259" key="3">
    <source>
        <dbReference type="PROSITE" id="PS50158"/>
    </source>
</evidence>
<dbReference type="InterPro" id="IPR025558">
    <property type="entry name" value="DUF4283"/>
</dbReference>
<dbReference type="EMBL" id="OZ034821">
    <property type="protein sequence ID" value="CAL1409276.1"/>
    <property type="molecule type" value="Genomic_DNA"/>
</dbReference>
<protein>
    <recommendedName>
        <fullName evidence="3">CCHC-type domain-containing protein</fullName>
    </recommendedName>
</protein>
<dbReference type="Proteomes" id="UP001497516">
    <property type="component" value="Chromosome 2"/>
</dbReference>
<dbReference type="GO" id="GO:0003676">
    <property type="term" value="F:nucleic acid binding"/>
    <property type="evidence" value="ECO:0007669"/>
    <property type="project" value="InterPro"/>
</dbReference>
<dbReference type="AlphaFoldDB" id="A0AAV2GFN6"/>
<keyword evidence="1" id="KW-0863">Zinc-finger</keyword>
<proteinExistence type="predicted"/>